<comment type="caution">
    <text evidence="1">The sequence shown here is derived from an EMBL/GenBank/DDBJ whole genome shotgun (WGS) entry which is preliminary data.</text>
</comment>
<accession>A0A9K3NNB3</accession>
<evidence type="ECO:0000313" key="1">
    <source>
        <dbReference type="EMBL" id="KAF5806644.1"/>
    </source>
</evidence>
<keyword evidence="2" id="KW-1185">Reference proteome</keyword>
<gene>
    <name evidence="1" type="ORF">HanXRQr2_Chr05g0223881</name>
</gene>
<organism evidence="1 2">
    <name type="scientific">Helianthus annuus</name>
    <name type="common">Common sunflower</name>
    <dbReference type="NCBI Taxonomy" id="4232"/>
    <lineage>
        <taxon>Eukaryota</taxon>
        <taxon>Viridiplantae</taxon>
        <taxon>Streptophyta</taxon>
        <taxon>Embryophyta</taxon>
        <taxon>Tracheophyta</taxon>
        <taxon>Spermatophyta</taxon>
        <taxon>Magnoliopsida</taxon>
        <taxon>eudicotyledons</taxon>
        <taxon>Gunneridae</taxon>
        <taxon>Pentapetalae</taxon>
        <taxon>asterids</taxon>
        <taxon>campanulids</taxon>
        <taxon>Asterales</taxon>
        <taxon>Asteraceae</taxon>
        <taxon>Asteroideae</taxon>
        <taxon>Heliantheae alliance</taxon>
        <taxon>Heliantheae</taxon>
        <taxon>Helianthus</taxon>
    </lineage>
</organism>
<reference evidence="1" key="2">
    <citation type="submission" date="2020-06" db="EMBL/GenBank/DDBJ databases">
        <title>Helianthus annuus Genome sequencing and assembly Release 2.</title>
        <authorList>
            <person name="Gouzy J."/>
            <person name="Langlade N."/>
            <person name="Munos S."/>
        </authorList>
    </citation>
    <scope>NUCLEOTIDE SEQUENCE</scope>
    <source>
        <tissue evidence="1">Leaves</tissue>
    </source>
</reference>
<dbReference type="PANTHER" id="PTHR34835:SF90">
    <property type="entry name" value="AMINOTRANSFERASE-LIKE PLANT MOBILE DOMAIN-CONTAINING PROTEIN"/>
    <property type="match status" value="1"/>
</dbReference>
<name>A0A9K3NNB3_HELAN</name>
<sequence>MKVSKQDTHKDPTKYKKTIKVLEPIRTEPRPFNAYHHEALSLRCSPSAFLDTIRQFTEAQIADVKSMGFGHVLDIKVCFITTDLGFWLLRNYDEQYNTLNIGNHRIRITRDSVYDVFGISKGTNPVLEKKKPRKGATVEKNTTTDGVKTTIDEFRNQWPDNNKIIHALVAQAMGQQPNGNRLFKLNFLAYSNKLFVEITKSTTVKQSFLLAIDKEEDISKLDWCSYVLESLKRTRQSWKRVDSQYNGPVAFLTVCFPNIFKNIK</sequence>
<proteinExistence type="predicted"/>
<evidence type="ECO:0000313" key="2">
    <source>
        <dbReference type="Proteomes" id="UP000215914"/>
    </source>
</evidence>
<reference evidence="1" key="1">
    <citation type="journal article" date="2017" name="Nature">
        <title>The sunflower genome provides insights into oil metabolism, flowering and Asterid evolution.</title>
        <authorList>
            <person name="Badouin H."/>
            <person name="Gouzy J."/>
            <person name="Grassa C.J."/>
            <person name="Murat F."/>
            <person name="Staton S.E."/>
            <person name="Cottret L."/>
            <person name="Lelandais-Briere C."/>
            <person name="Owens G.L."/>
            <person name="Carrere S."/>
            <person name="Mayjonade B."/>
            <person name="Legrand L."/>
            <person name="Gill N."/>
            <person name="Kane N.C."/>
            <person name="Bowers J.E."/>
            <person name="Hubner S."/>
            <person name="Bellec A."/>
            <person name="Berard A."/>
            <person name="Berges H."/>
            <person name="Blanchet N."/>
            <person name="Boniface M.C."/>
            <person name="Brunel D."/>
            <person name="Catrice O."/>
            <person name="Chaidir N."/>
            <person name="Claudel C."/>
            <person name="Donnadieu C."/>
            <person name="Faraut T."/>
            <person name="Fievet G."/>
            <person name="Helmstetter N."/>
            <person name="King M."/>
            <person name="Knapp S.J."/>
            <person name="Lai Z."/>
            <person name="Le Paslier M.C."/>
            <person name="Lippi Y."/>
            <person name="Lorenzon L."/>
            <person name="Mandel J.R."/>
            <person name="Marage G."/>
            <person name="Marchand G."/>
            <person name="Marquand E."/>
            <person name="Bret-Mestries E."/>
            <person name="Morien E."/>
            <person name="Nambeesan S."/>
            <person name="Nguyen T."/>
            <person name="Pegot-Espagnet P."/>
            <person name="Pouilly N."/>
            <person name="Raftis F."/>
            <person name="Sallet E."/>
            <person name="Schiex T."/>
            <person name="Thomas J."/>
            <person name="Vandecasteele C."/>
            <person name="Vares D."/>
            <person name="Vear F."/>
            <person name="Vautrin S."/>
            <person name="Crespi M."/>
            <person name="Mangin B."/>
            <person name="Burke J.M."/>
            <person name="Salse J."/>
            <person name="Munos S."/>
            <person name="Vincourt P."/>
            <person name="Rieseberg L.H."/>
            <person name="Langlade N.B."/>
        </authorList>
    </citation>
    <scope>NUCLEOTIDE SEQUENCE</scope>
    <source>
        <tissue evidence="1">Leaves</tissue>
    </source>
</reference>
<dbReference type="PANTHER" id="PTHR34835">
    <property type="entry name" value="OS07G0283600 PROTEIN-RELATED"/>
    <property type="match status" value="1"/>
</dbReference>
<dbReference type="Gramene" id="mRNA:HanXRQr2_Chr05g0223881">
    <property type="protein sequence ID" value="CDS:HanXRQr2_Chr05g0223881.1"/>
    <property type="gene ID" value="HanXRQr2_Chr05g0223881"/>
</dbReference>
<protein>
    <submittedName>
        <fullName evidence="1">Uncharacterized protein</fullName>
    </submittedName>
</protein>
<dbReference type="EMBL" id="MNCJ02000320">
    <property type="protein sequence ID" value="KAF5806644.1"/>
    <property type="molecule type" value="Genomic_DNA"/>
</dbReference>
<dbReference type="Proteomes" id="UP000215914">
    <property type="component" value="Unassembled WGS sequence"/>
</dbReference>
<dbReference type="AlphaFoldDB" id="A0A9K3NNB3"/>